<sequence length="112" mass="12538">MRSIDDTHMGMLKAFHFLLARRNNPPPPKRKHTYETAGTVVHASRRLLPAERSKVAGLVAQLAVLDPHTDGDQIKDILKQLGAQPVKFVPVKRETPISTSKTYPYRSKKRGG</sequence>
<evidence type="ECO:0000313" key="1">
    <source>
        <dbReference type="EMBL" id="BAR61859.1"/>
    </source>
</evidence>
<dbReference type="AlphaFoldDB" id="A0A0E4FY08"/>
<gene>
    <name evidence="1" type="ORF">NK6_8712</name>
</gene>
<organism evidence="1 2">
    <name type="scientific">Bradyrhizobium diazoefficiens</name>
    <dbReference type="NCBI Taxonomy" id="1355477"/>
    <lineage>
        <taxon>Bacteria</taxon>
        <taxon>Pseudomonadati</taxon>
        <taxon>Pseudomonadota</taxon>
        <taxon>Alphaproteobacteria</taxon>
        <taxon>Hyphomicrobiales</taxon>
        <taxon>Nitrobacteraceae</taxon>
        <taxon>Bradyrhizobium</taxon>
    </lineage>
</organism>
<dbReference type="Proteomes" id="UP000063308">
    <property type="component" value="Chromosome"/>
</dbReference>
<evidence type="ECO:0000313" key="2">
    <source>
        <dbReference type="Proteomes" id="UP000063308"/>
    </source>
</evidence>
<dbReference type="EMBL" id="AP014685">
    <property type="protein sequence ID" value="BAR61859.1"/>
    <property type="molecule type" value="Genomic_DNA"/>
</dbReference>
<accession>A0A0E4FY08</accession>
<reference evidence="1 2" key="1">
    <citation type="submission" date="2014-11" db="EMBL/GenBank/DDBJ databases">
        <title>Symbiosis island explosion on the genome of extra-slow-growing strains of soybean bradyrhizobia with massive insertion sequences.</title>
        <authorList>
            <person name="Iida T."/>
            <person name="Minamisawa K."/>
        </authorList>
    </citation>
    <scope>NUCLEOTIDE SEQUENCE [LARGE SCALE GENOMIC DNA]</scope>
    <source>
        <strain evidence="1 2">NK6</strain>
    </source>
</reference>
<protein>
    <submittedName>
        <fullName evidence="1">Uncharacterized protein</fullName>
    </submittedName>
</protein>
<name>A0A0E4FY08_9BRAD</name>
<proteinExistence type="predicted"/>